<dbReference type="RefSeq" id="WP_273641818.1">
    <property type="nucleotide sequence ID" value="NZ_JAQQXP010000002.1"/>
</dbReference>
<dbReference type="CDD" id="cd06270">
    <property type="entry name" value="PBP1_GalS-like"/>
    <property type="match status" value="1"/>
</dbReference>
<evidence type="ECO:0000256" key="1">
    <source>
        <dbReference type="ARBA" id="ARBA00023015"/>
    </source>
</evidence>
<dbReference type="InterPro" id="IPR010982">
    <property type="entry name" value="Lambda_DNA-bd_dom_sf"/>
</dbReference>
<keyword evidence="1" id="KW-0805">Transcription regulation</keyword>
<dbReference type="Proteomes" id="UP001218788">
    <property type="component" value="Unassembled WGS sequence"/>
</dbReference>
<proteinExistence type="predicted"/>
<protein>
    <submittedName>
        <fullName evidence="5">LacI family DNA-binding transcriptional regulator</fullName>
    </submittedName>
</protein>
<evidence type="ECO:0000259" key="4">
    <source>
        <dbReference type="PROSITE" id="PS50932"/>
    </source>
</evidence>
<dbReference type="SUPFAM" id="SSF53822">
    <property type="entry name" value="Periplasmic binding protein-like I"/>
    <property type="match status" value="1"/>
</dbReference>
<gene>
    <name evidence="5" type="ORF">OIK42_14835</name>
</gene>
<reference evidence="5 6" key="1">
    <citation type="submission" date="2022-10" db="EMBL/GenBank/DDBJ databases">
        <title>Alteromonas sp. chi3 Genome sequencing.</title>
        <authorList>
            <person name="Park S."/>
        </authorList>
    </citation>
    <scope>NUCLEOTIDE SEQUENCE [LARGE SCALE GENOMIC DNA]</scope>
    <source>
        <strain evidence="6">chi3</strain>
    </source>
</reference>
<dbReference type="InterPro" id="IPR000843">
    <property type="entry name" value="HTH_LacI"/>
</dbReference>
<dbReference type="PRINTS" id="PR00036">
    <property type="entry name" value="HTHLACI"/>
</dbReference>
<evidence type="ECO:0000256" key="3">
    <source>
        <dbReference type="ARBA" id="ARBA00023163"/>
    </source>
</evidence>
<dbReference type="InterPro" id="IPR046335">
    <property type="entry name" value="LacI/GalR-like_sensor"/>
</dbReference>
<dbReference type="SUPFAM" id="SSF47413">
    <property type="entry name" value="lambda repressor-like DNA-binding domains"/>
    <property type="match status" value="1"/>
</dbReference>
<evidence type="ECO:0000313" key="5">
    <source>
        <dbReference type="EMBL" id="MDC8832032.1"/>
    </source>
</evidence>
<dbReference type="Pfam" id="PF00356">
    <property type="entry name" value="LacI"/>
    <property type="match status" value="1"/>
</dbReference>
<name>A0ABT5L4Q8_9ALTE</name>
<dbReference type="Pfam" id="PF13377">
    <property type="entry name" value="Peripla_BP_3"/>
    <property type="match status" value="1"/>
</dbReference>
<dbReference type="GO" id="GO:0003677">
    <property type="term" value="F:DNA binding"/>
    <property type="evidence" value="ECO:0007669"/>
    <property type="project" value="UniProtKB-KW"/>
</dbReference>
<dbReference type="Gene3D" id="1.10.260.40">
    <property type="entry name" value="lambda repressor-like DNA-binding domains"/>
    <property type="match status" value="1"/>
</dbReference>
<dbReference type="InterPro" id="IPR028082">
    <property type="entry name" value="Peripla_BP_I"/>
</dbReference>
<evidence type="ECO:0000313" key="6">
    <source>
        <dbReference type="Proteomes" id="UP001218788"/>
    </source>
</evidence>
<accession>A0ABT5L4Q8</accession>
<dbReference type="PROSITE" id="PS50932">
    <property type="entry name" value="HTH_LACI_2"/>
    <property type="match status" value="1"/>
</dbReference>
<feature type="domain" description="HTH lacI-type" evidence="4">
    <location>
        <begin position="2"/>
        <end position="56"/>
    </location>
</feature>
<keyword evidence="6" id="KW-1185">Reference proteome</keyword>
<keyword evidence="3" id="KW-0804">Transcription</keyword>
<dbReference type="CDD" id="cd01392">
    <property type="entry name" value="HTH_LacI"/>
    <property type="match status" value="1"/>
</dbReference>
<dbReference type="PANTHER" id="PTHR30146">
    <property type="entry name" value="LACI-RELATED TRANSCRIPTIONAL REPRESSOR"/>
    <property type="match status" value="1"/>
</dbReference>
<keyword evidence="2 5" id="KW-0238">DNA-binding</keyword>
<dbReference type="EMBL" id="JAQQXP010000002">
    <property type="protein sequence ID" value="MDC8832032.1"/>
    <property type="molecule type" value="Genomic_DNA"/>
</dbReference>
<dbReference type="Gene3D" id="3.40.50.2300">
    <property type="match status" value="2"/>
</dbReference>
<dbReference type="PANTHER" id="PTHR30146:SF109">
    <property type="entry name" value="HTH-TYPE TRANSCRIPTIONAL REGULATOR GALS"/>
    <property type="match status" value="1"/>
</dbReference>
<dbReference type="SMART" id="SM00354">
    <property type="entry name" value="HTH_LACI"/>
    <property type="match status" value="1"/>
</dbReference>
<comment type="caution">
    <text evidence="5">The sequence shown here is derived from an EMBL/GenBank/DDBJ whole genome shotgun (WGS) entry which is preliminary data.</text>
</comment>
<sequence>MVTIKQVSEKAGVSSATVSRVINNTGTVKEKTRDAVMAAMAELGYRHNVVAASLASNKTHTIGYVVPELHGSFFGAMMGGTEQALRQAKKHMLIATGHSDANIEKEQIDALLSRRCDALILHVEAVSNDYLVSLVHQGVELVVVNRYIEEIGENCISLDNTLGGYLATRHLLEIGHTQIAYIAGSLFKDDAINRLNGHRKALAEANVAYQEGLTYEGNFQARSGTDGIRALLAKGAKFTAVACGNDEMASGAMIALREAGRRIPEDVSVIGYDNIDFASYLSPGLTTMDYPVQKIGSMAAHWVLERVYGHNRYDYEHILNPRLILRGTTCSPE</sequence>
<evidence type="ECO:0000256" key="2">
    <source>
        <dbReference type="ARBA" id="ARBA00023125"/>
    </source>
</evidence>
<organism evidence="5 6">
    <name type="scientific">Alteromonas gilva</name>
    <dbReference type="NCBI Taxonomy" id="2987522"/>
    <lineage>
        <taxon>Bacteria</taxon>
        <taxon>Pseudomonadati</taxon>
        <taxon>Pseudomonadota</taxon>
        <taxon>Gammaproteobacteria</taxon>
        <taxon>Alteromonadales</taxon>
        <taxon>Alteromonadaceae</taxon>
        <taxon>Alteromonas/Salinimonas group</taxon>
        <taxon>Alteromonas</taxon>
    </lineage>
</organism>